<dbReference type="EMBL" id="FMJE01000003">
    <property type="protein sequence ID" value="SCM79621.1"/>
    <property type="molecule type" value="Genomic_DNA"/>
</dbReference>
<protein>
    <recommendedName>
        <fullName evidence="2">Ferritin-like domain-containing protein</fullName>
    </recommendedName>
</protein>
<evidence type="ECO:0000313" key="1">
    <source>
        <dbReference type="EMBL" id="SCM79621.1"/>
    </source>
</evidence>
<proteinExistence type="predicted"/>
<accession>A0A212LQ64</accession>
<reference evidence="1" key="1">
    <citation type="submission" date="2016-08" db="EMBL/GenBank/DDBJ databases">
        <authorList>
            <person name="Seilhamer J.J."/>
        </authorList>
    </citation>
    <scope>NUCLEOTIDE SEQUENCE</scope>
    <source>
        <strain evidence="1">86</strain>
    </source>
</reference>
<dbReference type="RefSeq" id="WP_075758201.1">
    <property type="nucleotide sequence ID" value="NZ_LT608335.1"/>
</dbReference>
<sequence>MKKIFSRRPLAVDPAHMILLHQEAIEQLELMYTAVEASEHASDGMRDTLITMAENHWEGYLDTLHMICMHDDNLAAITKKYSFKMRDNEQADTERQFLGSRLLLLALLLGLIRRHRRFTYYYGLRANPMGDYIKESIATEREHIAMMISMVQNMF</sequence>
<dbReference type="AlphaFoldDB" id="A0A212LQ64"/>
<gene>
    <name evidence="1" type="ORF">KL86SPO_30011</name>
</gene>
<name>A0A212LQ64_9FIRM</name>
<organism evidence="1">
    <name type="scientific">uncultured Sporomusa sp</name>
    <dbReference type="NCBI Taxonomy" id="307249"/>
    <lineage>
        <taxon>Bacteria</taxon>
        <taxon>Bacillati</taxon>
        <taxon>Bacillota</taxon>
        <taxon>Negativicutes</taxon>
        <taxon>Selenomonadales</taxon>
        <taxon>Sporomusaceae</taxon>
        <taxon>Sporomusa</taxon>
        <taxon>environmental samples</taxon>
    </lineage>
</organism>
<evidence type="ECO:0008006" key="2">
    <source>
        <dbReference type="Google" id="ProtNLM"/>
    </source>
</evidence>